<evidence type="ECO:0000313" key="2">
    <source>
        <dbReference type="Proteomes" id="UP000217758"/>
    </source>
</evidence>
<protein>
    <recommendedName>
        <fullName evidence="3">DinB-like domain-containing protein</fullName>
    </recommendedName>
</protein>
<dbReference type="InterPro" id="IPR007061">
    <property type="entry name" value="MST-like"/>
</dbReference>
<dbReference type="AlphaFoldDB" id="A0A1L7LHT1"/>
<evidence type="ECO:0000313" key="1">
    <source>
        <dbReference type="EMBL" id="BAQ23775.1"/>
    </source>
</evidence>
<dbReference type="RefSeq" id="WP_128832947.1">
    <property type="nucleotide sequence ID" value="NZ_AP014612.1"/>
</dbReference>
<evidence type="ECO:0008006" key="3">
    <source>
        <dbReference type="Google" id="ProtNLM"/>
    </source>
</evidence>
<dbReference type="SUPFAM" id="SSF109854">
    <property type="entry name" value="DinB/YfiT-like putative metalloenzymes"/>
    <property type="match status" value="1"/>
</dbReference>
<dbReference type="Gene3D" id="1.20.120.450">
    <property type="entry name" value="dinb family like domain"/>
    <property type="match status" value="1"/>
</dbReference>
<organism evidence="1 2">
    <name type="scientific">Streptococcus troglodytae</name>
    <dbReference type="NCBI Taxonomy" id="1111760"/>
    <lineage>
        <taxon>Bacteria</taxon>
        <taxon>Bacillati</taxon>
        <taxon>Bacillota</taxon>
        <taxon>Bacilli</taxon>
        <taxon>Lactobacillales</taxon>
        <taxon>Streptococcaceae</taxon>
        <taxon>Streptococcus</taxon>
    </lineage>
</organism>
<gene>
    <name evidence="1" type="ORF">SRT_05140</name>
</gene>
<reference evidence="1 2" key="1">
    <citation type="journal article" date="2016" name="Microbiol. Immunol.">
        <title>Complete genome sequence of Streptococcus troglodytae TKU31 isolated from the oral cavity of a chimpanzee (Pan troglodytes).</title>
        <authorList>
            <person name="Okamoto M."/>
            <person name="Naito M."/>
            <person name="Miyanohara M."/>
            <person name="Imai S."/>
            <person name="Nomura Y."/>
            <person name="Saito W."/>
            <person name="Momoi Y."/>
            <person name="Takada K."/>
            <person name="Miyabe-Nishiwaki T."/>
            <person name="Tomonaga M."/>
            <person name="Hanada N."/>
        </authorList>
    </citation>
    <scope>NUCLEOTIDE SEQUENCE [LARGE SCALE GENOMIC DNA]</scope>
    <source>
        <strain evidence="2">TKU 31</strain>
    </source>
</reference>
<name>A0A1L7LHT1_9STRE</name>
<accession>A0A1L7LHT1</accession>
<dbReference type="EMBL" id="AP014612">
    <property type="protein sequence ID" value="BAQ23775.1"/>
    <property type="molecule type" value="Genomic_DNA"/>
</dbReference>
<dbReference type="Proteomes" id="UP000217758">
    <property type="component" value="Chromosome"/>
</dbReference>
<proteinExistence type="predicted"/>
<dbReference type="InterPro" id="IPR034660">
    <property type="entry name" value="DinB/YfiT-like"/>
</dbReference>
<dbReference type="Pfam" id="PF04978">
    <property type="entry name" value="MST"/>
    <property type="match status" value="1"/>
</dbReference>
<sequence length="174" mass="19955">MDYLDMLIDSLNRARERFWRMFKGVTVEQANCFPVADTAPQIKSLTWLAWHTARELDLQISALAGQESIWDSQGFKEYFPFEVAESEDGWDHSLEQARRIKVDHLDDVLDYLNDATDFAILYLKSLDPECLDDIVDDSWTPAVTRGVRLVSIIDDAAMHSGQAIYARRLLGLKD</sequence>
<keyword evidence="2" id="KW-1185">Reference proteome</keyword>
<dbReference type="KEGG" id="strg:SRT_05140"/>